<dbReference type="InterPro" id="IPR013341">
    <property type="entry name" value="Mandelate_racemase_N_dom"/>
</dbReference>
<dbReference type="SUPFAM" id="SSF51604">
    <property type="entry name" value="Enolase C-terminal domain-like"/>
    <property type="match status" value="1"/>
</dbReference>
<sequence length="376" mass="42060">MKIIDVNVIWLRVPKLNQACEWGEDAVIVKITTDEGITGYGESDSSPLVVKSFIETPSSHSTCRGLREILVGRDPLEITRLWDEMFTGSEYMGRRGAGIHAISAVDIALWDIAGQFYGVPVHTLLGGKYREHIDAYGTFIPSDNDDESCAKALSLISQGFRSIKFGGNKFGIDPAKDYETVRRIREVVGDGIDIELDLVGLWRNFSYTQKRYEMLKDFNINWIEEPVPSDSLKCYRRLSETLPVKITGGEALTSYAEFKQFIEEANPAIVQPDITRCGGITEMKRINQLAESNGVSLVPHGFSTGILLHATIHFLASTRFGDLIEYSQSESPIYKYLVKNKIPVKDGKVAVPDLPGLGLQLDNDFIKEYSVVDFYK</sequence>
<dbReference type="GO" id="GO:0016052">
    <property type="term" value="P:carbohydrate catabolic process"/>
    <property type="evidence" value="ECO:0007669"/>
    <property type="project" value="TreeGrafter"/>
</dbReference>
<dbReference type="InterPro" id="IPR036849">
    <property type="entry name" value="Enolase-like_C_sf"/>
</dbReference>
<dbReference type="InterPro" id="IPR029065">
    <property type="entry name" value="Enolase_C-like"/>
</dbReference>
<protein>
    <submittedName>
        <fullName evidence="5">Mandelate racemase/muconate lactonizing enzyme family protein</fullName>
    </submittedName>
</protein>
<dbReference type="Gene3D" id="3.30.390.10">
    <property type="entry name" value="Enolase-like, N-terminal domain"/>
    <property type="match status" value="1"/>
</dbReference>
<dbReference type="PANTHER" id="PTHR13794">
    <property type="entry name" value="ENOLASE SUPERFAMILY, MANDELATE RACEMASE"/>
    <property type="match status" value="1"/>
</dbReference>
<evidence type="ECO:0000313" key="5">
    <source>
        <dbReference type="EMBL" id="QPK02599.1"/>
    </source>
</evidence>
<evidence type="ECO:0000256" key="2">
    <source>
        <dbReference type="ARBA" id="ARBA00022723"/>
    </source>
</evidence>
<gene>
    <name evidence="5" type="ORF">IDM36_11050</name>
</gene>
<evidence type="ECO:0000256" key="3">
    <source>
        <dbReference type="ARBA" id="ARBA00022842"/>
    </source>
</evidence>
<feature type="domain" description="Mandelate racemase/muconate lactonizing enzyme C-terminal" evidence="4">
    <location>
        <begin position="146"/>
        <end position="245"/>
    </location>
</feature>
<evidence type="ECO:0000256" key="1">
    <source>
        <dbReference type="ARBA" id="ARBA00001946"/>
    </source>
</evidence>
<name>A0A7T0E037_9ENTR</name>
<organism evidence="5">
    <name type="scientific">Enterobacter mori</name>
    <dbReference type="NCBI Taxonomy" id="539813"/>
    <lineage>
        <taxon>Bacteria</taxon>
        <taxon>Pseudomonadati</taxon>
        <taxon>Pseudomonadota</taxon>
        <taxon>Gammaproteobacteria</taxon>
        <taxon>Enterobacterales</taxon>
        <taxon>Enterobacteriaceae</taxon>
        <taxon>Enterobacter</taxon>
    </lineage>
</organism>
<dbReference type="Gene3D" id="3.20.20.120">
    <property type="entry name" value="Enolase-like C-terminal domain"/>
    <property type="match status" value="1"/>
</dbReference>
<dbReference type="SFLD" id="SFLDS00001">
    <property type="entry name" value="Enolase"/>
    <property type="match status" value="1"/>
</dbReference>
<dbReference type="AlphaFoldDB" id="A0A7T0E037"/>
<dbReference type="InterPro" id="IPR018110">
    <property type="entry name" value="Mandel_Rmase/mucon_lact_enz_CS"/>
</dbReference>
<dbReference type="InterPro" id="IPR013342">
    <property type="entry name" value="Mandelate_racemase_C"/>
</dbReference>
<keyword evidence="3" id="KW-0460">Magnesium</keyword>
<dbReference type="PROSITE" id="PS00908">
    <property type="entry name" value="MR_MLE_1"/>
    <property type="match status" value="1"/>
</dbReference>
<dbReference type="PANTHER" id="PTHR13794:SF58">
    <property type="entry name" value="MITOCHONDRIAL ENOLASE SUPERFAMILY MEMBER 1"/>
    <property type="match status" value="1"/>
</dbReference>
<accession>A0A7T0E037</accession>
<proteinExistence type="predicted"/>
<dbReference type="GO" id="GO:0009063">
    <property type="term" value="P:amino acid catabolic process"/>
    <property type="evidence" value="ECO:0007669"/>
    <property type="project" value="InterPro"/>
</dbReference>
<keyword evidence="2" id="KW-0479">Metal-binding</keyword>
<dbReference type="GO" id="GO:0000287">
    <property type="term" value="F:magnesium ion binding"/>
    <property type="evidence" value="ECO:0007669"/>
    <property type="project" value="TreeGrafter"/>
</dbReference>
<comment type="cofactor">
    <cofactor evidence="1">
        <name>Mg(2+)</name>
        <dbReference type="ChEBI" id="CHEBI:18420"/>
    </cofactor>
</comment>
<dbReference type="EMBL" id="CP061801">
    <property type="protein sequence ID" value="QPK02599.1"/>
    <property type="molecule type" value="Genomic_DNA"/>
</dbReference>
<dbReference type="GO" id="GO:0016836">
    <property type="term" value="F:hydro-lyase activity"/>
    <property type="evidence" value="ECO:0007669"/>
    <property type="project" value="TreeGrafter"/>
</dbReference>
<dbReference type="CDD" id="cd03316">
    <property type="entry name" value="MR_like"/>
    <property type="match status" value="1"/>
</dbReference>
<dbReference type="SUPFAM" id="SSF54826">
    <property type="entry name" value="Enolase N-terminal domain-like"/>
    <property type="match status" value="1"/>
</dbReference>
<evidence type="ECO:0000259" key="4">
    <source>
        <dbReference type="SMART" id="SM00922"/>
    </source>
</evidence>
<dbReference type="SFLD" id="SFLDG00179">
    <property type="entry name" value="mandelate_racemase"/>
    <property type="match status" value="1"/>
</dbReference>
<dbReference type="Pfam" id="PF13378">
    <property type="entry name" value="MR_MLE_C"/>
    <property type="match status" value="1"/>
</dbReference>
<dbReference type="SMART" id="SM00922">
    <property type="entry name" value="MR_MLE"/>
    <property type="match status" value="1"/>
</dbReference>
<dbReference type="InterPro" id="IPR046945">
    <property type="entry name" value="RHMD-like"/>
</dbReference>
<dbReference type="Pfam" id="PF02746">
    <property type="entry name" value="MR_MLE_N"/>
    <property type="match status" value="1"/>
</dbReference>
<reference evidence="5" key="1">
    <citation type="submission" date="2020-09" db="EMBL/GenBank/DDBJ databases">
        <title>First Report of a novel Colistin-Resistant species of Enterobacter cloacae complex Producing MCR-5 isolated from hospital sewage water.</title>
        <authorList>
            <person name="Zhou K."/>
        </authorList>
    </citation>
    <scope>NUCLEOTIDE SEQUENCE [LARGE SCALE GENOMIC DNA]</scope>
    <source>
        <strain evidence="5">HSW1412</strain>
    </source>
</reference>
<dbReference type="InterPro" id="IPR029017">
    <property type="entry name" value="Enolase-like_N"/>
</dbReference>